<evidence type="ECO:0000256" key="1">
    <source>
        <dbReference type="ARBA" id="ARBA00022598"/>
    </source>
</evidence>
<name>A0ABX5LHF0_9BACT</name>
<protein>
    <submittedName>
        <fullName evidence="3">BirA family biotin operon repressor/biotin-[acetyl-CoA-carboxylase] ligase</fullName>
    </submittedName>
</protein>
<sequence length="259" mass="29169">MFLFSPESPFESWQVCGFSGKPALLFPKLDSTHRYSKEHLQELQAGDVIVADSQSSGRGRHERVWLSPAGKNLYFNILYPLTGFAPKEYPQLMQITAISIAQIFRELGVNASVKWPNDILCDKKKVCGMVSEILTKDGEKFLTIGIGIDVNADESDFQEINRPVTSLMLLLGKRINREALLQKVLQKLKESFALTQKEGIRPWIDEWRKMDQFIGNAAKIVEGNAVIEGTILDINEDGSLLFCKKDGEIISRYTGDLEI</sequence>
<evidence type="ECO:0000313" key="4">
    <source>
        <dbReference type="Proteomes" id="UP000245523"/>
    </source>
</evidence>
<dbReference type="Proteomes" id="UP000245523">
    <property type="component" value="Unassembled WGS sequence"/>
</dbReference>
<dbReference type="GO" id="GO:0016874">
    <property type="term" value="F:ligase activity"/>
    <property type="evidence" value="ECO:0007669"/>
    <property type="project" value="UniProtKB-KW"/>
</dbReference>
<dbReference type="Gene3D" id="2.30.30.100">
    <property type="match status" value="1"/>
</dbReference>
<comment type="caution">
    <text evidence="3">The sequence shown here is derived from an EMBL/GenBank/DDBJ whole genome shotgun (WGS) entry which is preliminary data.</text>
</comment>
<feature type="domain" description="BPL/LPL catalytic" evidence="2">
    <location>
        <begin position="7"/>
        <end position="196"/>
    </location>
</feature>
<dbReference type="Gene3D" id="3.30.930.10">
    <property type="entry name" value="Bira Bifunctional Protein, Domain 2"/>
    <property type="match status" value="1"/>
</dbReference>
<dbReference type="PANTHER" id="PTHR12835:SF5">
    <property type="entry name" value="BIOTIN--PROTEIN LIGASE"/>
    <property type="match status" value="1"/>
</dbReference>
<dbReference type="NCBIfam" id="TIGR00121">
    <property type="entry name" value="birA_ligase"/>
    <property type="match status" value="1"/>
</dbReference>
<keyword evidence="1 3" id="KW-0436">Ligase</keyword>
<evidence type="ECO:0000259" key="2">
    <source>
        <dbReference type="PROSITE" id="PS51733"/>
    </source>
</evidence>
<reference evidence="3 4" key="1">
    <citation type="submission" date="2018-05" db="EMBL/GenBank/DDBJ databases">
        <title>Animal gut microbial communities from fecal samples from Wisconsin, USA.</title>
        <authorList>
            <person name="Neumann A."/>
        </authorList>
    </citation>
    <scope>NUCLEOTIDE SEQUENCE [LARGE SCALE GENOMIC DNA]</scope>
    <source>
        <strain evidence="3 4">UWS4</strain>
    </source>
</reference>
<accession>A0ABX5LHF0</accession>
<dbReference type="EMBL" id="QGHD01000044">
    <property type="protein sequence ID" value="PWK87802.1"/>
    <property type="molecule type" value="Genomic_DNA"/>
</dbReference>
<dbReference type="CDD" id="cd16442">
    <property type="entry name" value="BPL"/>
    <property type="match status" value="1"/>
</dbReference>
<dbReference type="Pfam" id="PF03099">
    <property type="entry name" value="BPL_LplA_LipB"/>
    <property type="match status" value="1"/>
</dbReference>
<dbReference type="InterPro" id="IPR004143">
    <property type="entry name" value="BPL_LPL_catalytic"/>
</dbReference>
<evidence type="ECO:0000313" key="3">
    <source>
        <dbReference type="EMBL" id="PWK87802.1"/>
    </source>
</evidence>
<keyword evidence="4" id="KW-1185">Reference proteome</keyword>
<dbReference type="RefSeq" id="WP_109587875.1">
    <property type="nucleotide sequence ID" value="NZ_JAXEIU010000035.1"/>
</dbReference>
<dbReference type="PROSITE" id="PS51733">
    <property type="entry name" value="BPL_LPL_CATALYTIC"/>
    <property type="match status" value="1"/>
</dbReference>
<dbReference type="PANTHER" id="PTHR12835">
    <property type="entry name" value="BIOTIN PROTEIN LIGASE"/>
    <property type="match status" value="1"/>
</dbReference>
<dbReference type="InterPro" id="IPR045864">
    <property type="entry name" value="aa-tRNA-synth_II/BPL/LPL"/>
</dbReference>
<gene>
    <name evidence="3" type="ORF">B0H50_1445</name>
</gene>
<proteinExistence type="predicted"/>
<organism evidence="3 4">
    <name type="scientific">Hallerella porci</name>
    <dbReference type="NCBI Taxonomy" id="1945871"/>
    <lineage>
        <taxon>Bacteria</taxon>
        <taxon>Pseudomonadati</taxon>
        <taxon>Fibrobacterota</taxon>
        <taxon>Fibrobacteria</taxon>
        <taxon>Fibrobacterales</taxon>
        <taxon>Fibrobacteraceae</taxon>
        <taxon>Hallerella</taxon>
    </lineage>
</organism>
<dbReference type="SUPFAM" id="SSF55681">
    <property type="entry name" value="Class II aaRS and biotin synthetases"/>
    <property type="match status" value="1"/>
</dbReference>
<dbReference type="InterPro" id="IPR004408">
    <property type="entry name" value="Biotin_CoA_COase_ligase"/>
</dbReference>